<name>A0A183VAU9_TOXCA</name>
<dbReference type="AlphaFoldDB" id="A0A183VAU9"/>
<organism evidence="3 4">
    <name type="scientific">Toxocara canis</name>
    <name type="common">Canine roundworm</name>
    <dbReference type="NCBI Taxonomy" id="6265"/>
    <lineage>
        <taxon>Eukaryota</taxon>
        <taxon>Metazoa</taxon>
        <taxon>Ecdysozoa</taxon>
        <taxon>Nematoda</taxon>
        <taxon>Chromadorea</taxon>
        <taxon>Rhabditida</taxon>
        <taxon>Spirurina</taxon>
        <taxon>Ascaridomorpha</taxon>
        <taxon>Ascaridoidea</taxon>
        <taxon>Toxocaridae</taxon>
        <taxon>Toxocara</taxon>
    </lineage>
</organism>
<evidence type="ECO:0000313" key="3">
    <source>
        <dbReference type="Proteomes" id="UP000050794"/>
    </source>
</evidence>
<dbReference type="Pfam" id="PF00899">
    <property type="entry name" value="ThiF"/>
    <property type="match status" value="1"/>
</dbReference>
<dbReference type="SUPFAM" id="SSF69572">
    <property type="entry name" value="Activating enzymes of the ubiquitin-like proteins"/>
    <property type="match status" value="1"/>
</dbReference>
<evidence type="ECO:0000313" key="2">
    <source>
        <dbReference type="EMBL" id="VDM49190.1"/>
    </source>
</evidence>
<sequence length="73" mass="7953">MKNLRMSSVLVSGMGSVGVEIAKNLILGGVRSVTIHDTKNCEWNDLSAQVFVFRRSRGFFPGGNGYHLIDGVI</sequence>
<dbReference type="EMBL" id="UYWY01024885">
    <property type="protein sequence ID" value="VDM49190.1"/>
    <property type="molecule type" value="Genomic_DNA"/>
</dbReference>
<dbReference type="InterPro" id="IPR000594">
    <property type="entry name" value="ThiF_NAD_FAD-bd"/>
</dbReference>
<evidence type="ECO:0000313" key="4">
    <source>
        <dbReference type="WBParaSite" id="TCNE_0001787001-mRNA-1"/>
    </source>
</evidence>
<keyword evidence="3" id="KW-1185">Reference proteome</keyword>
<protein>
    <submittedName>
        <fullName evidence="4">ThiF domain-containing protein</fullName>
    </submittedName>
</protein>
<gene>
    <name evidence="2" type="ORF">TCNE_LOCUS17869</name>
</gene>
<dbReference type="Proteomes" id="UP000050794">
    <property type="component" value="Unassembled WGS sequence"/>
</dbReference>
<reference evidence="2 3" key="2">
    <citation type="submission" date="2018-11" db="EMBL/GenBank/DDBJ databases">
        <authorList>
            <consortium name="Pathogen Informatics"/>
        </authorList>
    </citation>
    <scope>NUCLEOTIDE SEQUENCE [LARGE SCALE GENOMIC DNA]</scope>
</reference>
<reference evidence="4" key="1">
    <citation type="submission" date="2016-06" db="UniProtKB">
        <authorList>
            <consortium name="WormBaseParasite"/>
        </authorList>
    </citation>
    <scope>IDENTIFICATION</scope>
</reference>
<accession>A0A183VAU9</accession>
<evidence type="ECO:0000259" key="1">
    <source>
        <dbReference type="Pfam" id="PF00899"/>
    </source>
</evidence>
<proteinExistence type="predicted"/>
<dbReference type="Gene3D" id="3.40.50.720">
    <property type="entry name" value="NAD(P)-binding Rossmann-like Domain"/>
    <property type="match status" value="1"/>
</dbReference>
<dbReference type="WBParaSite" id="TCNE_0001787001-mRNA-1">
    <property type="protein sequence ID" value="TCNE_0001787001-mRNA-1"/>
    <property type="gene ID" value="TCNE_0001787001"/>
</dbReference>
<dbReference type="InterPro" id="IPR035985">
    <property type="entry name" value="Ubiquitin-activating_enz"/>
</dbReference>
<feature type="domain" description="THIF-type NAD/FAD binding fold" evidence="1">
    <location>
        <begin position="2"/>
        <end position="51"/>
    </location>
</feature>
<dbReference type="GO" id="GO:0008641">
    <property type="term" value="F:ubiquitin-like modifier activating enzyme activity"/>
    <property type="evidence" value="ECO:0007669"/>
    <property type="project" value="InterPro"/>
</dbReference>